<dbReference type="InterPro" id="IPR000531">
    <property type="entry name" value="Beta-barrel_TonB"/>
</dbReference>
<name>A0ABY8L7K8_9FLAO</name>
<evidence type="ECO:0000256" key="8">
    <source>
        <dbReference type="PROSITE-ProRule" id="PRU01360"/>
    </source>
</evidence>
<feature type="signal peptide" evidence="10">
    <location>
        <begin position="1"/>
        <end position="34"/>
    </location>
</feature>
<dbReference type="RefSeq" id="WP_279652236.1">
    <property type="nucleotide sequence ID" value="NZ_CP122539.1"/>
</dbReference>
<dbReference type="EMBL" id="CP122539">
    <property type="protein sequence ID" value="WGH76368.1"/>
    <property type="molecule type" value="Genomic_DNA"/>
</dbReference>
<dbReference type="InterPro" id="IPR012910">
    <property type="entry name" value="Plug_dom"/>
</dbReference>
<dbReference type="Pfam" id="PF00593">
    <property type="entry name" value="TonB_dep_Rec_b-barrel"/>
    <property type="match status" value="1"/>
</dbReference>
<dbReference type="Pfam" id="PF07715">
    <property type="entry name" value="Plug"/>
    <property type="match status" value="1"/>
</dbReference>
<dbReference type="InterPro" id="IPR039426">
    <property type="entry name" value="TonB-dep_rcpt-like"/>
</dbReference>
<evidence type="ECO:0000256" key="4">
    <source>
        <dbReference type="ARBA" id="ARBA00022692"/>
    </source>
</evidence>
<keyword evidence="7 8" id="KW-0998">Cell outer membrane</keyword>
<feature type="chain" id="PRO_5046369586" evidence="10">
    <location>
        <begin position="35"/>
        <end position="835"/>
    </location>
</feature>
<dbReference type="SUPFAM" id="SSF49464">
    <property type="entry name" value="Carboxypeptidase regulatory domain-like"/>
    <property type="match status" value="1"/>
</dbReference>
<dbReference type="InterPro" id="IPR037066">
    <property type="entry name" value="Plug_dom_sf"/>
</dbReference>
<keyword evidence="5 9" id="KW-0798">TonB box</keyword>
<keyword evidence="13" id="KW-0675">Receptor</keyword>
<sequence length="835" mass="94728">MDYKYMFNYAKLAQNIYKLLGVFLFCAVSTFAQNNISGVVTSETNVALRNVKIYNKSGNLLAETNNKGLYQFSTKEKQLKLLFYVEEYQLKEVEVTLTKDLVLNVRLYSFSEELSEIEIKAQRRKVFELKRLKDVEETAIFAGKKTEVVLVNQSTAALASNNARQLYSQVAGLNIFQNDDAGLQLNIGGRGLDPNRTSNFNTRQNGYDISADVLGYPESYYTPPAEALDEIQIVRGAASLQYGTQFGGLVNFIMKKPNPNKPLEIITRNTLGSNNLFTNFTSVGGTKGEFSYYGYYNYKQGEGFRPNSEFDSKNAFAHVGYEISDNTKLTAEITYLKYLAQQAGGLTDAMFSEDIFQSNRTRNWFEVNWLLYNFKLIHDFSKKSKLSVNFSGLDASRNTVGYRGNYKNSQSNPVSDLDIQDPRTGEYEIRDLIKGNFKNWSVEARFLSEYNLFNKENIFLIGTKYYKANNKSRQGAGSRGIDADFNFVPTNDYISSNFTLPNENVAVFGENIFKFSDKFSVTPGFRLEYINTQSEGIYTIINYDAAGNPLPNDDNEFEDNRTKERSFALFGLGASYKPTDNIEFYGNASQNYRSVTFSDIRTVSPTFIVDENIKDSKGYTTDFGIRGAYKKFFSYDISGFGLFYNDRIGIVLESNGQNKGDRLRTNIGDAFIYGVESLIDFNMIKILKIENTNYSFNIFNNFSFIDSEYTKSNKSGVEGNKVEFIPNINLKTGVRFGYKNFLSSLQYSYLSKQYTDATNSAADIGGVREGTIGEIPAYRVLDFSTSYKYKIFKLEAGVNNLLDEKYFTRRATGYPGPGIIPSAPRNWYVTLQFKI</sequence>
<proteinExistence type="inferred from homology"/>
<evidence type="ECO:0000259" key="11">
    <source>
        <dbReference type="Pfam" id="PF00593"/>
    </source>
</evidence>
<dbReference type="PANTHER" id="PTHR30442:SF0">
    <property type="entry name" value="FE(3+) DICITRATE TRANSPORT PROTEIN FECA"/>
    <property type="match status" value="1"/>
</dbReference>
<evidence type="ECO:0000313" key="14">
    <source>
        <dbReference type="Proteomes" id="UP001232001"/>
    </source>
</evidence>
<dbReference type="Proteomes" id="UP001232001">
    <property type="component" value="Chromosome"/>
</dbReference>
<keyword evidence="2 8" id="KW-0813">Transport</keyword>
<dbReference type="PANTHER" id="PTHR30442">
    <property type="entry name" value="IRON III DICITRATE TRANSPORT PROTEIN FECA"/>
    <property type="match status" value="1"/>
</dbReference>
<evidence type="ECO:0000256" key="7">
    <source>
        <dbReference type="ARBA" id="ARBA00023237"/>
    </source>
</evidence>
<feature type="domain" description="TonB-dependent receptor plug" evidence="12">
    <location>
        <begin position="153"/>
        <end position="245"/>
    </location>
</feature>
<dbReference type="Gene3D" id="2.170.130.10">
    <property type="entry name" value="TonB-dependent receptor, plug domain"/>
    <property type="match status" value="1"/>
</dbReference>
<dbReference type="Gene3D" id="2.40.170.20">
    <property type="entry name" value="TonB-dependent receptor, beta-barrel domain"/>
    <property type="match status" value="1"/>
</dbReference>
<dbReference type="InterPro" id="IPR008969">
    <property type="entry name" value="CarboxyPept-like_regulatory"/>
</dbReference>
<accession>A0ABY8L7K8</accession>
<gene>
    <name evidence="13" type="ORF">P8625_04195</name>
</gene>
<dbReference type="InterPro" id="IPR036942">
    <property type="entry name" value="Beta-barrel_TonB_sf"/>
</dbReference>
<feature type="domain" description="TonB-dependent receptor-like beta-barrel" evidence="11">
    <location>
        <begin position="323"/>
        <end position="801"/>
    </location>
</feature>
<keyword evidence="3 8" id="KW-1134">Transmembrane beta strand</keyword>
<evidence type="ECO:0000256" key="10">
    <source>
        <dbReference type="SAM" id="SignalP"/>
    </source>
</evidence>
<evidence type="ECO:0000256" key="5">
    <source>
        <dbReference type="ARBA" id="ARBA00023077"/>
    </source>
</evidence>
<keyword evidence="4 8" id="KW-0812">Transmembrane</keyword>
<evidence type="ECO:0000259" key="12">
    <source>
        <dbReference type="Pfam" id="PF07715"/>
    </source>
</evidence>
<organism evidence="13 14">
    <name type="scientific">Tenacibaculum tangerinum</name>
    <dbReference type="NCBI Taxonomy" id="3038772"/>
    <lineage>
        <taxon>Bacteria</taxon>
        <taxon>Pseudomonadati</taxon>
        <taxon>Bacteroidota</taxon>
        <taxon>Flavobacteriia</taxon>
        <taxon>Flavobacteriales</taxon>
        <taxon>Flavobacteriaceae</taxon>
        <taxon>Tenacibaculum</taxon>
    </lineage>
</organism>
<evidence type="ECO:0000256" key="9">
    <source>
        <dbReference type="RuleBase" id="RU003357"/>
    </source>
</evidence>
<comment type="subcellular location">
    <subcellularLocation>
        <location evidence="1 8">Cell outer membrane</location>
        <topology evidence="1 8">Multi-pass membrane protein</topology>
    </subcellularLocation>
</comment>
<evidence type="ECO:0000256" key="2">
    <source>
        <dbReference type="ARBA" id="ARBA00022448"/>
    </source>
</evidence>
<dbReference type="SUPFAM" id="SSF56935">
    <property type="entry name" value="Porins"/>
    <property type="match status" value="1"/>
</dbReference>
<evidence type="ECO:0000256" key="3">
    <source>
        <dbReference type="ARBA" id="ARBA00022452"/>
    </source>
</evidence>
<comment type="similarity">
    <text evidence="8 9">Belongs to the TonB-dependent receptor family.</text>
</comment>
<protein>
    <submittedName>
        <fullName evidence="13">TonB-dependent receptor</fullName>
    </submittedName>
</protein>
<evidence type="ECO:0000256" key="1">
    <source>
        <dbReference type="ARBA" id="ARBA00004571"/>
    </source>
</evidence>
<dbReference type="PROSITE" id="PS52016">
    <property type="entry name" value="TONB_DEPENDENT_REC_3"/>
    <property type="match status" value="1"/>
</dbReference>
<keyword evidence="10" id="KW-0732">Signal</keyword>
<reference evidence="13 14" key="1">
    <citation type="submission" date="2023-04" db="EMBL/GenBank/DDBJ databases">
        <title>Tenacibaculum tangerinum sp. nov., isolated from sea tidal flat of South Korea.</title>
        <authorList>
            <person name="Lee S.H."/>
            <person name="Kim J.-J."/>
        </authorList>
    </citation>
    <scope>NUCLEOTIDE SEQUENCE [LARGE SCALE GENOMIC DNA]</scope>
    <source>
        <strain evidence="13 14">GRR-S3-23</strain>
    </source>
</reference>
<evidence type="ECO:0000256" key="6">
    <source>
        <dbReference type="ARBA" id="ARBA00023136"/>
    </source>
</evidence>
<keyword evidence="14" id="KW-1185">Reference proteome</keyword>
<keyword evidence="6 8" id="KW-0472">Membrane</keyword>
<evidence type="ECO:0000313" key="13">
    <source>
        <dbReference type="EMBL" id="WGH76368.1"/>
    </source>
</evidence>